<reference evidence="4" key="1">
    <citation type="journal article" date="2019" name="Int. J. Syst. Evol. Microbiol.">
        <title>The Global Catalogue of Microorganisms (GCM) 10K type strain sequencing project: providing services to taxonomists for standard genome sequencing and annotation.</title>
        <authorList>
            <consortium name="The Broad Institute Genomics Platform"/>
            <consortium name="The Broad Institute Genome Sequencing Center for Infectious Disease"/>
            <person name="Wu L."/>
            <person name="Ma J."/>
        </authorList>
    </citation>
    <scope>NUCLEOTIDE SEQUENCE [LARGE SCALE GENOMIC DNA]</scope>
    <source>
        <strain evidence="4">CGMCC 1.6375</strain>
    </source>
</reference>
<dbReference type="NCBIfam" id="TIGR00021">
    <property type="entry name" value="rpiA"/>
    <property type="match status" value="1"/>
</dbReference>
<dbReference type="SUPFAM" id="SSF100950">
    <property type="entry name" value="NagB/RpiA/CoA transferase-like"/>
    <property type="match status" value="1"/>
</dbReference>
<feature type="binding site" evidence="2">
    <location>
        <begin position="97"/>
        <end position="100"/>
    </location>
    <ligand>
        <name>substrate</name>
    </ligand>
</feature>
<dbReference type="InterPro" id="IPR037171">
    <property type="entry name" value="NagB/RpiA_transferase-like"/>
</dbReference>
<dbReference type="GO" id="GO:0016853">
    <property type="term" value="F:isomerase activity"/>
    <property type="evidence" value="ECO:0007669"/>
    <property type="project" value="UniProtKB-KW"/>
</dbReference>
<evidence type="ECO:0000313" key="3">
    <source>
        <dbReference type="EMBL" id="GGN04123.1"/>
    </source>
</evidence>
<evidence type="ECO:0000256" key="1">
    <source>
        <dbReference type="ARBA" id="ARBA00023235"/>
    </source>
</evidence>
<gene>
    <name evidence="2 3" type="primary">rpiA</name>
    <name evidence="3" type="ORF">GCM10010967_43770</name>
</gene>
<comment type="pathway">
    <text evidence="2">Carbohydrate degradation; pentose phosphate pathway; D-ribose 5-phosphate from D-ribulose 5-phosphate (non-oxidative stage): step 1/1.</text>
</comment>
<proteinExistence type="inferred from homology"/>
<dbReference type="SUPFAM" id="SSF75445">
    <property type="entry name" value="D-ribose-5-phosphate isomerase (RpiA), lid domain"/>
    <property type="match status" value="1"/>
</dbReference>
<comment type="function">
    <text evidence="2">Catalyzes the reversible conversion of ribose-5-phosphate to ribulose 5-phosphate.</text>
</comment>
<dbReference type="EC" id="5.3.1.6" evidence="2"/>
<evidence type="ECO:0000256" key="2">
    <source>
        <dbReference type="HAMAP-Rule" id="MF_00170"/>
    </source>
</evidence>
<evidence type="ECO:0000313" key="4">
    <source>
        <dbReference type="Proteomes" id="UP000632339"/>
    </source>
</evidence>
<dbReference type="InterPro" id="IPR004788">
    <property type="entry name" value="Ribose5P_isomerase_type_A"/>
</dbReference>
<dbReference type="CDD" id="cd01398">
    <property type="entry name" value="RPI_A"/>
    <property type="match status" value="1"/>
</dbReference>
<dbReference type="InterPro" id="IPR020672">
    <property type="entry name" value="Ribose5P_isomerase_typA_subgr"/>
</dbReference>
<dbReference type="NCBIfam" id="NF001924">
    <property type="entry name" value="PRK00702.1"/>
    <property type="match status" value="1"/>
</dbReference>
<dbReference type="Gene3D" id="3.30.70.260">
    <property type="match status" value="1"/>
</dbReference>
<keyword evidence="4" id="KW-1185">Reference proteome</keyword>
<accession>A0ABQ2IC06</accession>
<name>A0ABQ2IC06_9BACT</name>
<sequence>MKDLKHEKTLAAKEAVKYLSDGQIVGLGSGSSAYIAIAEIGELVKNGLNIKGVPTSEKTRELAESLNIPLLKIEDVDSIDITIDGADEFTEDLQLIKGGGSFLLKEKVVASLSKAEIIITDSTKKVGLLGKFTVPIEVVPYAQNYVLAQIQKLNGIGRIRLVEGKPLVTEQGNMLIDGDFGLIEDPRELARQLIRIVGVVEHGLFIDIATTVIMGVDDGFEIYN</sequence>
<comment type="caution">
    <text evidence="2">Lacks conserved residue(s) required for the propagation of feature annotation.</text>
</comment>
<dbReference type="PANTHER" id="PTHR11934">
    <property type="entry name" value="RIBOSE-5-PHOSPHATE ISOMERASE"/>
    <property type="match status" value="1"/>
</dbReference>
<comment type="caution">
    <text evidence="3">The sequence shown here is derived from an EMBL/GenBank/DDBJ whole genome shotgun (WGS) entry which is preliminary data.</text>
</comment>
<protein>
    <recommendedName>
        <fullName evidence="2">Ribose-5-phosphate isomerase A</fullName>
        <ecNumber evidence="2">5.3.1.6</ecNumber>
    </recommendedName>
    <alternativeName>
        <fullName evidence="2">Phosphoriboisomerase A</fullName>
        <shortName evidence="2">PRI</shortName>
    </alternativeName>
</protein>
<keyword evidence="1 2" id="KW-0413">Isomerase</keyword>
<comment type="similarity">
    <text evidence="2">Belongs to the ribose 5-phosphate isomerase family.</text>
</comment>
<dbReference type="Proteomes" id="UP000632339">
    <property type="component" value="Unassembled WGS sequence"/>
</dbReference>
<dbReference type="EMBL" id="BMLI01000002">
    <property type="protein sequence ID" value="GGN04123.1"/>
    <property type="molecule type" value="Genomic_DNA"/>
</dbReference>
<dbReference type="RefSeq" id="WP_019940994.1">
    <property type="nucleotide sequence ID" value="NZ_BMLI01000002.1"/>
</dbReference>
<comment type="subunit">
    <text evidence="2">Homodimer.</text>
</comment>
<feature type="active site" description="Proton acceptor" evidence="2">
    <location>
        <position position="106"/>
    </location>
</feature>
<dbReference type="Pfam" id="PF06026">
    <property type="entry name" value="Rib_5-P_isom_A"/>
    <property type="match status" value="1"/>
</dbReference>
<comment type="catalytic activity">
    <reaction evidence="2">
        <text>aldehydo-D-ribose 5-phosphate = D-ribulose 5-phosphate</text>
        <dbReference type="Rhea" id="RHEA:14657"/>
        <dbReference type="ChEBI" id="CHEBI:58121"/>
        <dbReference type="ChEBI" id="CHEBI:58273"/>
        <dbReference type="EC" id="5.3.1.6"/>
    </reaction>
</comment>
<feature type="binding site" evidence="2">
    <location>
        <position position="124"/>
    </location>
    <ligand>
        <name>substrate</name>
    </ligand>
</feature>
<feature type="binding site" evidence="2">
    <location>
        <begin position="84"/>
        <end position="87"/>
    </location>
    <ligand>
        <name>substrate</name>
    </ligand>
</feature>
<dbReference type="PANTHER" id="PTHR11934:SF0">
    <property type="entry name" value="RIBOSE-5-PHOSPHATE ISOMERASE"/>
    <property type="match status" value="1"/>
</dbReference>
<dbReference type="Gene3D" id="3.40.50.1360">
    <property type="match status" value="1"/>
</dbReference>
<dbReference type="HAMAP" id="MF_00170">
    <property type="entry name" value="Rib_5P_isom_A"/>
    <property type="match status" value="1"/>
</dbReference>
<organism evidence="3 4">
    <name type="scientific">Dyadobacter beijingensis</name>
    <dbReference type="NCBI Taxonomy" id="365489"/>
    <lineage>
        <taxon>Bacteria</taxon>
        <taxon>Pseudomonadati</taxon>
        <taxon>Bacteroidota</taxon>
        <taxon>Cytophagia</taxon>
        <taxon>Cytophagales</taxon>
        <taxon>Spirosomataceae</taxon>
        <taxon>Dyadobacter</taxon>
    </lineage>
</organism>